<dbReference type="AlphaFoldDB" id="A0A2R6NL75"/>
<evidence type="ECO:0000259" key="1">
    <source>
        <dbReference type="Pfam" id="PF22732"/>
    </source>
</evidence>
<dbReference type="Proteomes" id="UP000186601">
    <property type="component" value="Unassembled WGS sequence"/>
</dbReference>
<dbReference type="STRING" id="98765.A0A2R6NL75"/>
<dbReference type="OrthoDB" id="124855at2759"/>
<evidence type="ECO:0000313" key="3">
    <source>
        <dbReference type="Proteomes" id="UP000186601"/>
    </source>
</evidence>
<dbReference type="InterPro" id="IPR016197">
    <property type="entry name" value="Chromo-like_dom_sf"/>
</dbReference>
<dbReference type="EMBL" id="MLYV02001106">
    <property type="protein sequence ID" value="PSR73104.1"/>
    <property type="molecule type" value="Genomic_DNA"/>
</dbReference>
<name>A0A2R6NL75_9APHY</name>
<evidence type="ECO:0000313" key="2">
    <source>
        <dbReference type="EMBL" id="PSR73104.1"/>
    </source>
</evidence>
<dbReference type="InterPro" id="IPR053820">
    <property type="entry name" value="MSL3_chromo-like"/>
</dbReference>
<dbReference type="Gene3D" id="2.30.30.140">
    <property type="match status" value="1"/>
</dbReference>
<sequence>MANANTSTPPASFSINERVLCYHGPLIYEAKILKSEHWDEASTKTGEVGPHFFVHYKGWKQTFVPFLYTHSSV</sequence>
<gene>
    <name evidence="2" type="ORF">PHLCEN_2v11032</name>
</gene>
<dbReference type="Pfam" id="PF22732">
    <property type="entry name" value="MSL3_chromo-like"/>
    <property type="match status" value="1"/>
</dbReference>
<keyword evidence="3" id="KW-1185">Reference proteome</keyword>
<comment type="caution">
    <text evidence="2">The sequence shown here is derived from an EMBL/GenBank/DDBJ whole genome shotgun (WGS) entry which is preliminary data.</text>
</comment>
<protein>
    <recommendedName>
        <fullName evidence="1">MSL3 chromodomain-like domain-containing protein</fullName>
    </recommendedName>
</protein>
<proteinExistence type="predicted"/>
<organism evidence="2 3">
    <name type="scientific">Hermanssonia centrifuga</name>
    <dbReference type="NCBI Taxonomy" id="98765"/>
    <lineage>
        <taxon>Eukaryota</taxon>
        <taxon>Fungi</taxon>
        <taxon>Dikarya</taxon>
        <taxon>Basidiomycota</taxon>
        <taxon>Agaricomycotina</taxon>
        <taxon>Agaricomycetes</taxon>
        <taxon>Polyporales</taxon>
        <taxon>Meruliaceae</taxon>
        <taxon>Hermanssonia</taxon>
    </lineage>
</organism>
<accession>A0A2R6NL75</accession>
<dbReference type="SUPFAM" id="SSF54160">
    <property type="entry name" value="Chromo domain-like"/>
    <property type="match status" value="1"/>
</dbReference>
<feature type="domain" description="MSL3 chromodomain-like" evidence="1">
    <location>
        <begin position="13"/>
        <end position="63"/>
    </location>
</feature>
<reference evidence="2 3" key="1">
    <citation type="submission" date="2018-02" db="EMBL/GenBank/DDBJ databases">
        <title>Genome sequence of the basidiomycete white-rot fungus Phlebia centrifuga.</title>
        <authorList>
            <person name="Granchi Z."/>
            <person name="Peng M."/>
            <person name="de Vries R.P."/>
            <person name="Hilden K."/>
            <person name="Makela M.R."/>
            <person name="Grigoriev I."/>
            <person name="Riley R."/>
        </authorList>
    </citation>
    <scope>NUCLEOTIDE SEQUENCE [LARGE SCALE GENOMIC DNA]</scope>
    <source>
        <strain evidence="2 3">FBCC195</strain>
    </source>
</reference>